<dbReference type="EMBL" id="QKVK01000002">
    <property type="protein sequence ID" value="PZF77759.1"/>
    <property type="molecule type" value="Genomic_DNA"/>
</dbReference>
<evidence type="ECO:0000313" key="4">
    <source>
        <dbReference type="Proteomes" id="UP000248795"/>
    </source>
</evidence>
<dbReference type="InterPro" id="IPR037049">
    <property type="entry name" value="DUF1214_C_sf"/>
</dbReference>
<dbReference type="Gene3D" id="2.60.120.600">
    <property type="entry name" value="Domain of unknown function DUF1214, C-terminal domain"/>
    <property type="match status" value="1"/>
</dbReference>
<comment type="caution">
    <text evidence="3">The sequence shown here is derived from an EMBL/GenBank/DDBJ whole genome shotgun (WGS) entry which is preliminary data.</text>
</comment>
<dbReference type="Pfam" id="PF06742">
    <property type="entry name" value="DUF1214"/>
    <property type="match status" value="1"/>
</dbReference>
<organism evidence="3 4">
    <name type="scientific">Aestuariivirga litoralis</name>
    <dbReference type="NCBI Taxonomy" id="2650924"/>
    <lineage>
        <taxon>Bacteria</taxon>
        <taxon>Pseudomonadati</taxon>
        <taxon>Pseudomonadota</taxon>
        <taxon>Alphaproteobacteria</taxon>
        <taxon>Hyphomicrobiales</taxon>
        <taxon>Aestuariivirgaceae</taxon>
        <taxon>Aestuariivirga</taxon>
    </lineage>
</organism>
<dbReference type="PROSITE" id="PS51257">
    <property type="entry name" value="PROKAR_LIPOPROTEIN"/>
    <property type="match status" value="1"/>
</dbReference>
<keyword evidence="4" id="KW-1185">Reference proteome</keyword>
<dbReference type="AlphaFoldDB" id="A0A2W2BNC5"/>
<dbReference type="Proteomes" id="UP000248795">
    <property type="component" value="Unassembled WGS sequence"/>
</dbReference>
<evidence type="ECO:0000259" key="2">
    <source>
        <dbReference type="Pfam" id="PF06742"/>
    </source>
</evidence>
<reference evidence="4" key="1">
    <citation type="submission" date="2018-06" db="EMBL/GenBank/DDBJ databases">
        <title>Aestuariibacter litoralis strain KCTC 52945T.</title>
        <authorList>
            <person name="Li X."/>
            <person name="Salam N."/>
            <person name="Li J.-L."/>
            <person name="Chen Y.-M."/>
            <person name="Yang Z.-W."/>
            <person name="Zhang L.-Y."/>
            <person name="Han M.-X."/>
            <person name="Xiao M."/>
            <person name="Li W.-J."/>
        </authorList>
    </citation>
    <scope>NUCLEOTIDE SEQUENCE [LARGE SCALE GENOMIC DNA]</scope>
    <source>
        <strain evidence="4">KCTC 52945</strain>
    </source>
</reference>
<dbReference type="RefSeq" id="WP_111196507.1">
    <property type="nucleotide sequence ID" value="NZ_QKVK01000002.1"/>
</dbReference>
<dbReference type="SUPFAM" id="SSF160935">
    <property type="entry name" value="VPA0735-like"/>
    <property type="match status" value="1"/>
</dbReference>
<dbReference type="InterPro" id="IPR010621">
    <property type="entry name" value="DUF1214"/>
</dbReference>
<evidence type="ECO:0000256" key="1">
    <source>
        <dbReference type="SAM" id="SignalP"/>
    </source>
</evidence>
<keyword evidence="1" id="KW-0732">Signal</keyword>
<feature type="chain" id="PRO_5016165104" description="DUF1214 domain-containing protein" evidence="1">
    <location>
        <begin position="25"/>
        <end position="183"/>
    </location>
</feature>
<protein>
    <recommendedName>
        <fullName evidence="2">DUF1214 domain-containing protein</fullName>
    </recommendedName>
</protein>
<feature type="domain" description="DUF1214" evidence="2">
    <location>
        <begin position="76"/>
        <end position="162"/>
    </location>
</feature>
<feature type="signal peptide" evidence="1">
    <location>
        <begin position="1"/>
        <end position="24"/>
    </location>
</feature>
<name>A0A2W2BNC5_9HYPH</name>
<accession>A0A2W2BNC5</accession>
<sequence length="183" mass="19327">MRRFIWATAYVAFGVAAGCFSAFALIQSAGVEPVTGDEPWQSRTAAMAGPNAFYVRSHYLLEGRLPPAPSQLGEATTETDSKGRPLTGGCSYLITSTGPLPRWWSLGIVGSGSAGAPLQTTADSDTAVREADGSVRISAARDPQPGNWLKSPDRRSFTLIYSALATGTRTIDPPFAITRGICS</sequence>
<evidence type="ECO:0000313" key="3">
    <source>
        <dbReference type="EMBL" id="PZF77759.1"/>
    </source>
</evidence>
<proteinExistence type="predicted"/>
<gene>
    <name evidence="3" type="ORF">DK847_04835</name>
</gene>